<comment type="caution">
    <text evidence="1">The sequence shown here is derived from an EMBL/GenBank/DDBJ whole genome shotgun (WGS) entry which is preliminary data.</text>
</comment>
<accession>A0ABV0WGX7</accession>
<dbReference type="EMBL" id="JAHRIM010044032">
    <property type="protein sequence ID" value="MEQ2267951.1"/>
    <property type="molecule type" value="Genomic_DNA"/>
</dbReference>
<sequence>MGWAILSNSDVIFTRVFLSCTTCTGYIMAQSCPFCFLPAVGDRLQVFRSTPCTPKRSQSPQQVDSALTLPVKNISVVAPVQFIVKVNTRVLKRVHSQWEFWFLI</sequence>
<protein>
    <submittedName>
        <fullName evidence="1">Uncharacterized protein</fullName>
    </submittedName>
</protein>
<keyword evidence="2" id="KW-1185">Reference proteome</keyword>
<reference evidence="1 2" key="1">
    <citation type="submission" date="2021-06" db="EMBL/GenBank/DDBJ databases">
        <authorList>
            <person name="Palmer J.M."/>
        </authorList>
    </citation>
    <scope>NUCLEOTIDE SEQUENCE [LARGE SCALE GENOMIC DNA]</scope>
    <source>
        <strain evidence="1 2">XR_2019</strain>
        <tissue evidence="1">Muscle</tissue>
    </source>
</reference>
<proteinExistence type="predicted"/>
<organism evidence="1 2">
    <name type="scientific">Xenotaenia resolanae</name>
    <dbReference type="NCBI Taxonomy" id="208358"/>
    <lineage>
        <taxon>Eukaryota</taxon>
        <taxon>Metazoa</taxon>
        <taxon>Chordata</taxon>
        <taxon>Craniata</taxon>
        <taxon>Vertebrata</taxon>
        <taxon>Euteleostomi</taxon>
        <taxon>Actinopterygii</taxon>
        <taxon>Neopterygii</taxon>
        <taxon>Teleostei</taxon>
        <taxon>Neoteleostei</taxon>
        <taxon>Acanthomorphata</taxon>
        <taxon>Ovalentaria</taxon>
        <taxon>Atherinomorphae</taxon>
        <taxon>Cyprinodontiformes</taxon>
        <taxon>Goodeidae</taxon>
        <taxon>Xenotaenia</taxon>
    </lineage>
</organism>
<evidence type="ECO:0000313" key="1">
    <source>
        <dbReference type="EMBL" id="MEQ2267951.1"/>
    </source>
</evidence>
<name>A0ABV0WGX7_9TELE</name>
<gene>
    <name evidence="1" type="ORF">XENORESO_012854</name>
</gene>
<evidence type="ECO:0000313" key="2">
    <source>
        <dbReference type="Proteomes" id="UP001444071"/>
    </source>
</evidence>
<dbReference type="Proteomes" id="UP001444071">
    <property type="component" value="Unassembled WGS sequence"/>
</dbReference>